<keyword evidence="2" id="KW-1185">Reference proteome</keyword>
<dbReference type="AlphaFoldDB" id="A0A318SPU0"/>
<evidence type="ECO:0000313" key="2">
    <source>
        <dbReference type="Proteomes" id="UP000247540"/>
    </source>
</evidence>
<protein>
    <submittedName>
        <fullName evidence="1">Uncharacterized protein</fullName>
    </submittedName>
</protein>
<gene>
    <name evidence="1" type="ORF">DFQ15_10227</name>
</gene>
<proteinExistence type="predicted"/>
<name>A0A318SPU0_9BURK</name>
<comment type="caution">
    <text evidence="1">The sequence shown here is derived from an EMBL/GenBank/DDBJ whole genome shotgun (WGS) entry which is preliminary data.</text>
</comment>
<dbReference type="EMBL" id="QJTC01000002">
    <property type="protein sequence ID" value="PYE79299.1"/>
    <property type="molecule type" value="Genomic_DNA"/>
</dbReference>
<reference evidence="1 2" key="1">
    <citation type="submission" date="2018-06" db="EMBL/GenBank/DDBJ databases">
        <title>Genomic Encyclopedia of Type Strains, Phase III (KMG-III): the genomes of soil and plant-associated and newly described type strains.</title>
        <authorList>
            <person name="Whitman W."/>
        </authorList>
    </citation>
    <scope>NUCLEOTIDE SEQUENCE [LARGE SCALE GENOMIC DNA]</scope>
    <source>
        <strain evidence="1 2">CECT 7646</strain>
    </source>
</reference>
<sequence>MRLDLALVNAQFGHDAQGLVDWAIGLDQPAIVTTNFRPFEAVILHMVSRANPAVPVV</sequence>
<dbReference type="Proteomes" id="UP000247540">
    <property type="component" value="Unassembled WGS sequence"/>
</dbReference>
<accession>A0A318SPU0</accession>
<evidence type="ECO:0000313" key="1">
    <source>
        <dbReference type="EMBL" id="PYE79299.1"/>
    </source>
</evidence>
<organism evidence="1 2">
    <name type="scientific">Xylophilus ampelinus</name>
    <dbReference type="NCBI Taxonomy" id="54067"/>
    <lineage>
        <taxon>Bacteria</taxon>
        <taxon>Pseudomonadati</taxon>
        <taxon>Pseudomonadota</taxon>
        <taxon>Betaproteobacteria</taxon>
        <taxon>Burkholderiales</taxon>
        <taxon>Xylophilus</taxon>
    </lineage>
</organism>